<dbReference type="AlphaFoldDB" id="A0A2Z6P8F5"/>
<sequence>MDINTRWRYYKVGQLSIYYHYIGGSLQSLSTIIFYGVHPFTFINPFTVSATLQLRYLSHVNAGDKRRGKREDFQISDLTYMSIASDKAAKKTKV</sequence>
<name>A0A2Z6P8F5_TRISU</name>
<evidence type="ECO:0000313" key="1">
    <source>
        <dbReference type="EMBL" id="GAU45700.1"/>
    </source>
</evidence>
<proteinExistence type="predicted"/>
<protein>
    <submittedName>
        <fullName evidence="1">Uncharacterized protein</fullName>
    </submittedName>
</protein>
<organism evidence="1 2">
    <name type="scientific">Trifolium subterraneum</name>
    <name type="common">Subterranean clover</name>
    <dbReference type="NCBI Taxonomy" id="3900"/>
    <lineage>
        <taxon>Eukaryota</taxon>
        <taxon>Viridiplantae</taxon>
        <taxon>Streptophyta</taxon>
        <taxon>Embryophyta</taxon>
        <taxon>Tracheophyta</taxon>
        <taxon>Spermatophyta</taxon>
        <taxon>Magnoliopsida</taxon>
        <taxon>eudicotyledons</taxon>
        <taxon>Gunneridae</taxon>
        <taxon>Pentapetalae</taxon>
        <taxon>rosids</taxon>
        <taxon>fabids</taxon>
        <taxon>Fabales</taxon>
        <taxon>Fabaceae</taxon>
        <taxon>Papilionoideae</taxon>
        <taxon>50 kb inversion clade</taxon>
        <taxon>NPAAA clade</taxon>
        <taxon>Hologalegina</taxon>
        <taxon>IRL clade</taxon>
        <taxon>Trifolieae</taxon>
        <taxon>Trifolium</taxon>
    </lineage>
</organism>
<dbReference type="Proteomes" id="UP000242715">
    <property type="component" value="Unassembled WGS sequence"/>
</dbReference>
<gene>
    <name evidence="1" type="ORF">TSUD_86760</name>
</gene>
<reference evidence="2" key="1">
    <citation type="journal article" date="2017" name="Front. Plant Sci.">
        <title>Climate Clever Clovers: New Paradigm to Reduce the Environmental Footprint of Ruminants by Breeding Low Methanogenic Forages Utilizing Haplotype Variation.</title>
        <authorList>
            <person name="Kaur P."/>
            <person name="Appels R."/>
            <person name="Bayer P.E."/>
            <person name="Keeble-Gagnere G."/>
            <person name="Wang J."/>
            <person name="Hirakawa H."/>
            <person name="Shirasawa K."/>
            <person name="Vercoe P."/>
            <person name="Stefanova K."/>
            <person name="Durmic Z."/>
            <person name="Nichols P."/>
            <person name="Revell C."/>
            <person name="Isobe S.N."/>
            <person name="Edwards D."/>
            <person name="Erskine W."/>
        </authorList>
    </citation>
    <scope>NUCLEOTIDE SEQUENCE [LARGE SCALE GENOMIC DNA]</scope>
    <source>
        <strain evidence="2">cv. Daliak</strain>
    </source>
</reference>
<evidence type="ECO:0000313" key="2">
    <source>
        <dbReference type="Proteomes" id="UP000242715"/>
    </source>
</evidence>
<dbReference type="EMBL" id="DF974143">
    <property type="protein sequence ID" value="GAU45700.1"/>
    <property type="molecule type" value="Genomic_DNA"/>
</dbReference>
<keyword evidence="2" id="KW-1185">Reference proteome</keyword>
<accession>A0A2Z6P8F5</accession>